<evidence type="ECO:0000313" key="2">
    <source>
        <dbReference type="Proteomes" id="UP000276133"/>
    </source>
</evidence>
<dbReference type="AlphaFoldDB" id="A0A3M7PHQ2"/>
<evidence type="ECO:0000313" key="1">
    <source>
        <dbReference type="EMBL" id="RMZ98254.1"/>
    </source>
</evidence>
<dbReference type="Proteomes" id="UP000276133">
    <property type="component" value="Unassembled WGS sequence"/>
</dbReference>
<comment type="caution">
    <text evidence="1">The sequence shown here is derived from an EMBL/GenBank/DDBJ whole genome shotgun (WGS) entry which is preliminary data.</text>
</comment>
<dbReference type="EMBL" id="REGN01010889">
    <property type="protein sequence ID" value="RMZ98254.1"/>
    <property type="molecule type" value="Genomic_DNA"/>
</dbReference>
<name>A0A3M7PHQ2_BRAPC</name>
<protein>
    <submittedName>
        <fullName evidence="1">Uncharacterized protein</fullName>
    </submittedName>
</protein>
<accession>A0A3M7PHQ2</accession>
<organism evidence="1 2">
    <name type="scientific">Brachionus plicatilis</name>
    <name type="common">Marine rotifer</name>
    <name type="synonym">Brachionus muelleri</name>
    <dbReference type="NCBI Taxonomy" id="10195"/>
    <lineage>
        <taxon>Eukaryota</taxon>
        <taxon>Metazoa</taxon>
        <taxon>Spiralia</taxon>
        <taxon>Gnathifera</taxon>
        <taxon>Rotifera</taxon>
        <taxon>Eurotatoria</taxon>
        <taxon>Monogononta</taxon>
        <taxon>Pseudotrocha</taxon>
        <taxon>Ploima</taxon>
        <taxon>Brachionidae</taxon>
        <taxon>Brachionus</taxon>
    </lineage>
</organism>
<proteinExistence type="predicted"/>
<gene>
    <name evidence="1" type="ORF">BpHYR1_027924</name>
</gene>
<sequence>MTARQKVGRTFGRPSMIWPANSAVQIFGRRSGRQSGRPPL</sequence>
<keyword evidence="2" id="KW-1185">Reference proteome</keyword>
<reference evidence="1 2" key="1">
    <citation type="journal article" date="2018" name="Sci. Rep.">
        <title>Genomic signatures of local adaptation to the degree of environmental predictability in rotifers.</title>
        <authorList>
            <person name="Franch-Gras L."/>
            <person name="Hahn C."/>
            <person name="Garcia-Roger E.M."/>
            <person name="Carmona M.J."/>
            <person name="Serra M."/>
            <person name="Gomez A."/>
        </authorList>
    </citation>
    <scope>NUCLEOTIDE SEQUENCE [LARGE SCALE GENOMIC DNA]</scope>
    <source>
        <strain evidence="1">HYR1</strain>
    </source>
</reference>